<dbReference type="SUPFAM" id="SSF56801">
    <property type="entry name" value="Acetyl-CoA synthetase-like"/>
    <property type="match status" value="1"/>
</dbReference>
<evidence type="ECO:0000259" key="4">
    <source>
        <dbReference type="Pfam" id="PF00501"/>
    </source>
</evidence>
<evidence type="ECO:0000259" key="5">
    <source>
        <dbReference type="Pfam" id="PF13193"/>
    </source>
</evidence>
<dbReference type="InterPro" id="IPR025110">
    <property type="entry name" value="AMP-bd_C"/>
</dbReference>
<name>A0A343TLP6_9EURY</name>
<dbReference type="PANTHER" id="PTHR43201:SF5">
    <property type="entry name" value="MEDIUM-CHAIN ACYL-COA LIGASE ACSF2, MITOCHONDRIAL"/>
    <property type="match status" value="1"/>
</dbReference>
<keyword evidence="7" id="KW-1185">Reference proteome</keyword>
<dbReference type="Pfam" id="PF13193">
    <property type="entry name" value="AMP-binding_C"/>
    <property type="match status" value="1"/>
</dbReference>
<organism evidence="6 7">
    <name type="scientific">Halalkaliarchaeum desulfuricum</name>
    <dbReference type="NCBI Taxonomy" id="2055893"/>
    <lineage>
        <taxon>Archaea</taxon>
        <taxon>Methanobacteriati</taxon>
        <taxon>Methanobacteriota</taxon>
        <taxon>Stenosarchaea group</taxon>
        <taxon>Halobacteria</taxon>
        <taxon>Halobacteriales</taxon>
        <taxon>Haloferacaceae</taxon>
        <taxon>Halalkaliarchaeum</taxon>
    </lineage>
</organism>
<comment type="similarity">
    <text evidence="1">Belongs to the ATP-dependent AMP-binding enzyme family.</text>
</comment>
<dbReference type="Gene3D" id="3.40.50.12780">
    <property type="entry name" value="N-terminal domain of ligase-like"/>
    <property type="match status" value="1"/>
</dbReference>
<feature type="compositionally biased region" description="Acidic residues" evidence="3">
    <location>
        <begin position="605"/>
        <end position="625"/>
    </location>
</feature>
<feature type="region of interest" description="Disordered" evidence="3">
    <location>
        <begin position="159"/>
        <end position="192"/>
    </location>
</feature>
<feature type="compositionally biased region" description="Polar residues" evidence="3">
    <location>
        <begin position="532"/>
        <end position="544"/>
    </location>
</feature>
<dbReference type="InterPro" id="IPR020845">
    <property type="entry name" value="AMP-binding_CS"/>
</dbReference>
<evidence type="ECO:0000313" key="7">
    <source>
        <dbReference type="Proteomes" id="UP000263012"/>
    </source>
</evidence>
<dbReference type="EMBL" id="CP025066">
    <property type="protein sequence ID" value="AUX10018.1"/>
    <property type="molecule type" value="Genomic_DNA"/>
</dbReference>
<dbReference type="KEGG" id="hdf:AArcSl_2396"/>
<dbReference type="Pfam" id="PF00501">
    <property type="entry name" value="AMP-binding"/>
    <property type="match status" value="1"/>
</dbReference>
<feature type="region of interest" description="Disordered" evidence="3">
    <location>
        <begin position="498"/>
        <end position="559"/>
    </location>
</feature>
<evidence type="ECO:0000256" key="1">
    <source>
        <dbReference type="ARBA" id="ARBA00006432"/>
    </source>
</evidence>
<feature type="compositionally biased region" description="Basic and acidic residues" evidence="3">
    <location>
        <begin position="545"/>
        <end position="559"/>
    </location>
</feature>
<dbReference type="GO" id="GO:0006631">
    <property type="term" value="P:fatty acid metabolic process"/>
    <property type="evidence" value="ECO:0007669"/>
    <property type="project" value="TreeGrafter"/>
</dbReference>
<evidence type="ECO:0000256" key="3">
    <source>
        <dbReference type="SAM" id="MobiDB-lite"/>
    </source>
</evidence>
<dbReference type="PROSITE" id="PS00455">
    <property type="entry name" value="AMP_BINDING"/>
    <property type="match status" value="1"/>
</dbReference>
<dbReference type="GO" id="GO:0031956">
    <property type="term" value="F:medium-chain fatty acid-CoA ligase activity"/>
    <property type="evidence" value="ECO:0007669"/>
    <property type="project" value="TreeGrafter"/>
</dbReference>
<dbReference type="EC" id="6.2.1.26" evidence="6"/>
<dbReference type="InterPro" id="IPR000873">
    <property type="entry name" value="AMP-dep_synth/lig_dom"/>
</dbReference>
<feature type="domain" description="AMP-binding enzyme C-terminal" evidence="5">
    <location>
        <begin position="468"/>
        <end position="502"/>
    </location>
</feature>
<evidence type="ECO:0000256" key="2">
    <source>
        <dbReference type="ARBA" id="ARBA00022598"/>
    </source>
</evidence>
<feature type="compositionally biased region" description="Acidic residues" evidence="3">
    <location>
        <begin position="511"/>
        <end position="531"/>
    </location>
</feature>
<proteinExistence type="inferred from homology"/>
<feature type="compositionally biased region" description="Basic and acidic residues" evidence="3">
    <location>
        <begin position="588"/>
        <end position="604"/>
    </location>
</feature>
<gene>
    <name evidence="6" type="primary">menE</name>
    <name evidence="6" type="ORF">AArcSl_2396</name>
</gene>
<dbReference type="AlphaFoldDB" id="A0A343TLP6"/>
<evidence type="ECO:0000313" key="6">
    <source>
        <dbReference type="EMBL" id="AUX10018.1"/>
    </source>
</evidence>
<dbReference type="InterPro" id="IPR042099">
    <property type="entry name" value="ANL_N_sf"/>
</dbReference>
<dbReference type="PANTHER" id="PTHR43201">
    <property type="entry name" value="ACYL-COA SYNTHETASE"/>
    <property type="match status" value="1"/>
</dbReference>
<protein>
    <submittedName>
        <fullName evidence="6">O-succinylbenzoic acid--CoA ligase</fullName>
        <ecNumber evidence="6">6.2.1.26</ecNumber>
    </submittedName>
</protein>
<dbReference type="Proteomes" id="UP000263012">
    <property type="component" value="Chromosome"/>
</dbReference>
<keyword evidence="2 6" id="KW-0436">Ligase</keyword>
<accession>A0A343TLP6</accession>
<dbReference type="GO" id="GO:0008756">
    <property type="term" value="F:o-succinylbenzoate-CoA ligase activity"/>
    <property type="evidence" value="ECO:0007669"/>
    <property type="project" value="UniProtKB-EC"/>
</dbReference>
<dbReference type="InterPro" id="IPR045851">
    <property type="entry name" value="AMP-bd_C_sf"/>
</dbReference>
<feature type="domain" description="AMP-dependent synthetase/ligase" evidence="4">
    <location>
        <begin position="40"/>
        <end position="415"/>
    </location>
</feature>
<sequence>MDFNRSQPIATDHNRSQPIAIDRNTVVGGIGSPTMRDWLSHRVAATPDRRALVRARDGETWTYAQLDREVDNHAGRLATLGLKPGDHLGVVLPPRVRYVQLVHAAMRMGLVLVPLGHDLTEPELADRAGRADLTALVCGEETLERAVAAVDGTEIPVVSVDPLLGDTSDENTQDGDDSDERPSGEGTSETVTVLPNVDPGEVVAASWERVDPLLLLFTSGTTGTPKPVDVRMGNVLSSAVASAFRLGTHPDDRWLVTLSLHHTGGIAPLYRATLYGTTIVLREGFDPGPAADDIDRYDVTGVSLVPTMLEQMLDVRGTLSDSLRVVLLGGAPATAELIDRCQGFSIPIYPTYGMTETASQVATAYPDETFDNRGTVGRPLLWTDVEVVDDEGTPVEQGKQGEFVVSGPTVVPGYYGMAEETDATFGDRGFHTGDVGYVDEDGLLYVTNRLDDRIVTGGENVDPGEVVEVLRQHPDIADAAVVGVPDDTWGELVGALLVPTERPEPAVEATEPPEDDETDAPDSEPTDEDGAESSTNGEDSTESPSSDHEGRPTREDVTEFCEERLADFKRPRVIAFAESLPRTVSGTVDRDAVRERLEERTADDRGDESDAPDSDEVFEYAEPSDVEFRDSSE</sequence>
<reference evidence="7" key="1">
    <citation type="submission" date="2017-11" db="EMBL/GenBank/DDBJ databases">
        <title>Phenotypic and genomic properties of facultatively anaerobic sulfur-reducing natronoarchaea from hypersaline soda lakes.</title>
        <authorList>
            <person name="Sorokin D.Y."/>
            <person name="Kublanov I.V."/>
            <person name="Roman P."/>
            <person name="Sinninghe Damste J.S."/>
            <person name="Golyshin P.N."/>
            <person name="Rojo D."/>
            <person name="Ciordia S."/>
            <person name="Mena M.D.C."/>
            <person name="Ferrer M."/>
            <person name="Messina E."/>
            <person name="Smedile F."/>
            <person name="La Spada G."/>
            <person name="La Cono V."/>
            <person name="Yakimov M.M."/>
        </authorList>
    </citation>
    <scope>NUCLEOTIDE SEQUENCE [LARGE SCALE GENOMIC DNA]</scope>
    <source>
        <strain evidence="7">AArc-Sl</strain>
    </source>
</reference>
<dbReference type="Gene3D" id="3.30.300.30">
    <property type="match status" value="1"/>
</dbReference>
<feature type="compositionally biased region" description="Acidic residues" evidence="3">
    <location>
        <begin position="167"/>
        <end position="179"/>
    </location>
</feature>
<feature type="region of interest" description="Disordered" evidence="3">
    <location>
        <begin position="578"/>
        <end position="633"/>
    </location>
</feature>